<keyword evidence="3" id="KW-0472">Membrane</keyword>
<dbReference type="EMBL" id="JBEQCT010000005">
    <property type="protein sequence ID" value="MFM2485838.1"/>
    <property type="molecule type" value="Genomic_DNA"/>
</dbReference>
<evidence type="ECO:0000313" key="4">
    <source>
        <dbReference type="EMBL" id="MFM2485838.1"/>
    </source>
</evidence>
<evidence type="ECO:0000256" key="1">
    <source>
        <dbReference type="ARBA" id="ARBA00022475"/>
    </source>
</evidence>
<sequence length="185" mass="21519">MTDVLIYQQTSSAFDQLIKRIIEHWQDTRFPQQPYDPQWVSPCQKEIDENGLVAWQPELREHPLDLSATEDALDLCFHPSLSVFYGRYYSETIDVTFTNNQSFAFVQVWNDDDGLRLQENIIAHILMQRKLKQTETVFIATTEDDFKVVSMINHSGEIVLETLGKDQRQHLSDNLAEFLSQLQPA</sequence>
<keyword evidence="2" id="KW-0997">Cell inner membrane</keyword>
<name>A0ABW9G9W3_9GAMM</name>
<dbReference type="CDD" id="cd16323">
    <property type="entry name" value="Syd"/>
    <property type="match status" value="1"/>
</dbReference>
<dbReference type="InterPro" id="IPR009948">
    <property type="entry name" value="Syd"/>
</dbReference>
<keyword evidence="1" id="KW-1003">Cell membrane</keyword>
<accession>A0ABW9G9W3</accession>
<dbReference type="InterPro" id="IPR038228">
    <property type="entry name" value="Syd_sf"/>
</dbReference>
<dbReference type="RefSeq" id="WP_408624088.1">
    <property type="nucleotide sequence ID" value="NZ_JBEQCT010000005.1"/>
</dbReference>
<dbReference type="Gene3D" id="3.40.1580.20">
    <property type="entry name" value="Syd protein"/>
    <property type="match status" value="1"/>
</dbReference>
<evidence type="ECO:0000256" key="2">
    <source>
        <dbReference type="ARBA" id="ARBA00022519"/>
    </source>
</evidence>
<organism evidence="4 5">
    <name type="scientific">Celerinatantimonas yamalensis</name>
    <dbReference type="NCBI Taxonomy" id="559956"/>
    <lineage>
        <taxon>Bacteria</taxon>
        <taxon>Pseudomonadati</taxon>
        <taxon>Pseudomonadota</taxon>
        <taxon>Gammaproteobacteria</taxon>
        <taxon>Celerinatantimonadaceae</taxon>
        <taxon>Celerinatantimonas</taxon>
    </lineage>
</organism>
<dbReference type="NCBIfam" id="NF003439">
    <property type="entry name" value="PRK04968.1"/>
    <property type="match status" value="1"/>
</dbReference>
<keyword evidence="5" id="KW-1185">Reference proteome</keyword>
<comment type="caution">
    <text evidence="4">The sequence shown here is derived from an EMBL/GenBank/DDBJ whole genome shotgun (WGS) entry which is preliminary data.</text>
</comment>
<protein>
    <submittedName>
        <fullName evidence="4">SecY-interacting protein</fullName>
    </submittedName>
</protein>
<evidence type="ECO:0000313" key="5">
    <source>
        <dbReference type="Proteomes" id="UP001629953"/>
    </source>
</evidence>
<gene>
    <name evidence="4" type="primary">syd</name>
    <name evidence="4" type="ORF">ABUE30_12365</name>
</gene>
<reference evidence="4 5" key="1">
    <citation type="journal article" date="2013" name="Int. J. Syst. Evol. Microbiol.">
        <title>Celerinatantimonas yamalensis sp. nov., a cold-adapted diazotrophic bacterium from a cold permafrost brine.</title>
        <authorList>
            <person name="Shcherbakova V."/>
            <person name="Chuvilskaya N."/>
            <person name="Rivkina E."/>
            <person name="Demidov N."/>
            <person name="Uchaeva V."/>
            <person name="Suetin S."/>
            <person name="Suzina N."/>
            <person name="Gilichinsky D."/>
        </authorList>
    </citation>
    <scope>NUCLEOTIDE SEQUENCE [LARGE SCALE GENOMIC DNA]</scope>
    <source>
        <strain evidence="4 5">C7</strain>
    </source>
</reference>
<dbReference type="Pfam" id="PF07348">
    <property type="entry name" value="Syd"/>
    <property type="match status" value="1"/>
</dbReference>
<evidence type="ECO:0000256" key="3">
    <source>
        <dbReference type="ARBA" id="ARBA00023136"/>
    </source>
</evidence>
<proteinExistence type="predicted"/>
<dbReference type="Proteomes" id="UP001629953">
    <property type="component" value="Unassembled WGS sequence"/>
</dbReference>